<dbReference type="Proteomes" id="UP001209257">
    <property type="component" value="Unassembled WGS sequence"/>
</dbReference>
<dbReference type="PANTHER" id="PTHR43597">
    <property type="entry name" value="SULFUR ACCEPTOR PROTEIN CSDE"/>
    <property type="match status" value="1"/>
</dbReference>
<dbReference type="PANTHER" id="PTHR43597:SF5">
    <property type="entry name" value="SUFE-LIKE PROTEIN 2, CHLOROPLASTIC"/>
    <property type="match status" value="1"/>
</dbReference>
<gene>
    <name evidence="3" type="ORF">OCL06_04800</name>
</gene>
<name>A0ABT2VKT8_9ALTE</name>
<organism evidence="3 4">
    <name type="scientific">Alteromonas salexigens</name>
    <dbReference type="NCBI Taxonomy" id="2982530"/>
    <lineage>
        <taxon>Bacteria</taxon>
        <taxon>Pseudomonadati</taxon>
        <taxon>Pseudomonadota</taxon>
        <taxon>Gammaproteobacteria</taxon>
        <taxon>Alteromonadales</taxon>
        <taxon>Alteromonadaceae</taxon>
        <taxon>Alteromonas/Salinimonas group</taxon>
        <taxon>Alteromonas</taxon>
    </lineage>
</organism>
<sequence>MPATLLPLAQSVSDASGWDNTTRAIMLAGKALPVLPDSLRIDDNLIEGCDSDVWMAPLPTQPATLAAWSPSKILRGVLAVVLEKANQLTPSERADYDFAAYLAACDLSRHLSQSRGNGLRGVVDRIQQG</sequence>
<dbReference type="Gene3D" id="3.90.1010.10">
    <property type="match status" value="1"/>
</dbReference>
<comment type="similarity">
    <text evidence="1">Belongs to the SufE family.</text>
</comment>
<accession>A0ABT2VKT8</accession>
<keyword evidence="4" id="KW-1185">Reference proteome</keyword>
<dbReference type="RefSeq" id="WP_262992610.1">
    <property type="nucleotide sequence ID" value="NZ_JAOTJC010000006.1"/>
</dbReference>
<evidence type="ECO:0000313" key="3">
    <source>
        <dbReference type="EMBL" id="MCU7553912.1"/>
    </source>
</evidence>
<feature type="domain" description="Fe-S metabolism associated" evidence="2">
    <location>
        <begin position="11"/>
        <end position="128"/>
    </location>
</feature>
<dbReference type="Pfam" id="PF02657">
    <property type="entry name" value="SufE"/>
    <property type="match status" value="1"/>
</dbReference>
<reference evidence="4" key="1">
    <citation type="submission" date="2023-07" db="EMBL/GenBank/DDBJ databases">
        <title>Study on multiphase classification of strain Alteromonas salexigens isolated from the Yellow Sea.</title>
        <authorList>
            <person name="Sun L."/>
        </authorList>
    </citation>
    <scope>NUCLEOTIDE SEQUENCE [LARGE SCALE GENOMIC DNA]</scope>
    <source>
        <strain evidence="4">ASW11-19</strain>
    </source>
</reference>
<evidence type="ECO:0000313" key="4">
    <source>
        <dbReference type="Proteomes" id="UP001209257"/>
    </source>
</evidence>
<protein>
    <submittedName>
        <fullName evidence="3">SufE family protein</fullName>
    </submittedName>
</protein>
<dbReference type="SUPFAM" id="SSF82649">
    <property type="entry name" value="SufE/NifU"/>
    <property type="match status" value="1"/>
</dbReference>
<comment type="caution">
    <text evidence="3">The sequence shown here is derived from an EMBL/GenBank/DDBJ whole genome shotgun (WGS) entry which is preliminary data.</text>
</comment>
<dbReference type="InterPro" id="IPR003808">
    <property type="entry name" value="Fe-S_metab-assoc_dom"/>
</dbReference>
<proteinExistence type="inferred from homology"/>
<evidence type="ECO:0000256" key="1">
    <source>
        <dbReference type="ARBA" id="ARBA00010282"/>
    </source>
</evidence>
<dbReference type="EMBL" id="JAOTJC010000006">
    <property type="protein sequence ID" value="MCU7553912.1"/>
    <property type="molecule type" value="Genomic_DNA"/>
</dbReference>
<evidence type="ECO:0000259" key="2">
    <source>
        <dbReference type="Pfam" id="PF02657"/>
    </source>
</evidence>